<comment type="caution">
    <text evidence="2">The sequence shown here is derived from an EMBL/GenBank/DDBJ whole genome shotgun (WGS) entry which is preliminary data.</text>
</comment>
<gene>
    <name evidence="2" type="ORF">QPX23_05730</name>
</gene>
<accession>A0ABT7FW57</accession>
<feature type="domain" description="DinB-like" evidence="1">
    <location>
        <begin position="15"/>
        <end position="164"/>
    </location>
</feature>
<dbReference type="SUPFAM" id="SSF109854">
    <property type="entry name" value="DinB/YfiT-like putative metalloenzymes"/>
    <property type="match status" value="1"/>
</dbReference>
<dbReference type="InterPro" id="IPR024775">
    <property type="entry name" value="DinB-like"/>
</dbReference>
<name>A0ABT7FW57_9CORY</name>
<proteinExistence type="predicted"/>
<evidence type="ECO:0000259" key="1">
    <source>
        <dbReference type="Pfam" id="PF12867"/>
    </source>
</evidence>
<sequence>MGQMNGIDVLLDFAARPKDVLTALPSLNAEQLNQHPEGHPNSIAWLLWHTGREIDVQLSALTGDDELWHSSQWRATLSLGDVGDSLGYGHSADDAAQIQLQDAADFEHLRGYVAATLDALAAYCGSLAENDLSDIITEYEGQPISRGTRLVSIIDDATAHLAQATYVAGMWG</sequence>
<dbReference type="Pfam" id="PF12867">
    <property type="entry name" value="DinB_2"/>
    <property type="match status" value="1"/>
</dbReference>
<dbReference type="InterPro" id="IPR034660">
    <property type="entry name" value="DinB/YfiT-like"/>
</dbReference>
<reference evidence="2 3" key="1">
    <citation type="submission" date="2023-05" db="EMBL/GenBank/DDBJ databases">
        <title>Metabolic capabilities are highly conserved among human nasal-associated Corynebacterium species in pangenomic analyses.</title>
        <authorList>
            <person name="Tran T.H."/>
            <person name="Roberts A.Q."/>
            <person name="Escapa I.F."/>
            <person name="Gao W."/>
            <person name="Conlan S."/>
            <person name="Kong H."/>
            <person name="Segre J.A."/>
            <person name="Kelly M.S."/>
            <person name="Lemon K.P."/>
        </authorList>
    </citation>
    <scope>NUCLEOTIDE SEQUENCE [LARGE SCALE GENOMIC DNA]</scope>
    <source>
        <strain evidence="2 3">KPL3772</strain>
    </source>
</reference>
<dbReference type="RefSeq" id="WP_284587790.1">
    <property type="nucleotide sequence ID" value="NZ_JASNUQ010000007.1"/>
</dbReference>
<dbReference type="EMBL" id="JASNUQ010000007">
    <property type="protein sequence ID" value="MDK4290225.1"/>
    <property type="molecule type" value="Genomic_DNA"/>
</dbReference>
<evidence type="ECO:0000313" key="3">
    <source>
        <dbReference type="Proteomes" id="UP001239759"/>
    </source>
</evidence>
<keyword evidence="3" id="KW-1185">Reference proteome</keyword>
<protein>
    <submittedName>
        <fullName evidence="2">DinB family protein</fullName>
    </submittedName>
</protein>
<dbReference type="Proteomes" id="UP001239759">
    <property type="component" value="Unassembled WGS sequence"/>
</dbReference>
<dbReference type="Gene3D" id="1.20.120.450">
    <property type="entry name" value="dinb family like domain"/>
    <property type="match status" value="1"/>
</dbReference>
<organism evidence="2 3">
    <name type="scientific">Corynebacterium pseudodiphtheriticum</name>
    <dbReference type="NCBI Taxonomy" id="37637"/>
    <lineage>
        <taxon>Bacteria</taxon>
        <taxon>Bacillati</taxon>
        <taxon>Actinomycetota</taxon>
        <taxon>Actinomycetes</taxon>
        <taxon>Mycobacteriales</taxon>
        <taxon>Corynebacteriaceae</taxon>
        <taxon>Corynebacterium</taxon>
    </lineage>
</organism>
<evidence type="ECO:0000313" key="2">
    <source>
        <dbReference type="EMBL" id="MDK4290225.1"/>
    </source>
</evidence>